<reference evidence="8" key="1">
    <citation type="submission" date="2016-11" db="EMBL/GenBank/DDBJ databases">
        <authorList>
            <person name="Varghese N."/>
            <person name="Submissions S."/>
        </authorList>
    </citation>
    <scope>NUCLEOTIDE SEQUENCE [LARGE SCALE GENOMIC DNA]</scope>
    <source>
        <strain evidence="8">DSM 19514</strain>
    </source>
</reference>
<keyword evidence="2" id="KW-1003">Cell membrane</keyword>
<evidence type="ECO:0000256" key="4">
    <source>
        <dbReference type="ARBA" id="ARBA00022989"/>
    </source>
</evidence>
<dbReference type="EMBL" id="FQUL01000002">
    <property type="protein sequence ID" value="SHE31209.1"/>
    <property type="molecule type" value="Genomic_DNA"/>
</dbReference>
<keyword evidence="5 6" id="KW-0472">Membrane</keyword>
<gene>
    <name evidence="7" type="ORF">SAMN02745225_00267</name>
</gene>
<dbReference type="Pfam" id="PF03706">
    <property type="entry name" value="LPG_synthase_TM"/>
    <property type="match status" value="1"/>
</dbReference>
<organism evidence="7 8">
    <name type="scientific">Ferrithrix thermotolerans DSM 19514</name>
    <dbReference type="NCBI Taxonomy" id="1121881"/>
    <lineage>
        <taxon>Bacteria</taxon>
        <taxon>Bacillati</taxon>
        <taxon>Actinomycetota</taxon>
        <taxon>Acidimicrobiia</taxon>
        <taxon>Acidimicrobiales</taxon>
        <taxon>Acidimicrobiaceae</taxon>
        <taxon>Ferrithrix</taxon>
    </lineage>
</organism>
<evidence type="ECO:0000256" key="3">
    <source>
        <dbReference type="ARBA" id="ARBA00022692"/>
    </source>
</evidence>
<dbReference type="NCBIfam" id="TIGR00374">
    <property type="entry name" value="flippase-like domain"/>
    <property type="match status" value="1"/>
</dbReference>
<feature type="transmembrane region" description="Helical" evidence="6">
    <location>
        <begin position="137"/>
        <end position="158"/>
    </location>
</feature>
<evidence type="ECO:0000313" key="8">
    <source>
        <dbReference type="Proteomes" id="UP000184295"/>
    </source>
</evidence>
<comment type="subcellular location">
    <subcellularLocation>
        <location evidence="1">Cell membrane</location>
        <topology evidence="1">Multi-pass membrane protein</topology>
    </subcellularLocation>
</comment>
<evidence type="ECO:0000256" key="6">
    <source>
        <dbReference type="SAM" id="Phobius"/>
    </source>
</evidence>
<dbReference type="Proteomes" id="UP000184295">
    <property type="component" value="Unassembled WGS sequence"/>
</dbReference>
<dbReference type="GO" id="GO:0005886">
    <property type="term" value="C:plasma membrane"/>
    <property type="evidence" value="ECO:0007669"/>
    <property type="project" value="UniProtKB-SubCell"/>
</dbReference>
<feature type="transmembrane region" description="Helical" evidence="6">
    <location>
        <begin position="61"/>
        <end position="80"/>
    </location>
</feature>
<dbReference type="AlphaFoldDB" id="A0A1M4SG89"/>
<keyword evidence="4 6" id="KW-1133">Transmembrane helix</keyword>
<dbReference type="STRING" id="1121881.SAMN02745225_00267"/>
<accession>A0A1M4SG89</accession>
<dbReference type="PANTHER" id="PTHR39087">
    <property type="entry name" value="UPF0104 MEMBRANE PROTEIN MJ1595"/>
    <property type="match status" value="1"/>
</dbReference>
<proteinExistence type="predicted"/>
<evidence type="ECO:0000256" key="2">
    <source>
        <dbReference type="ARBA" id="ARBA00022475"/>
    </source>
</evidence>
<protein>
    <recommendedName>
        <fullName evidence="9">Lysylphosphatidylglycerol synthase TM region</fullName>
    </recommendedName>
</protein>
<dbReference type="InterPro" id="IPR022791">
    <property type="entry name" value="L-PG_synthase/AglD"/>
</dbReference>
<feature type="transmembrane region" description="Helical" evidence="6">
    <location>
        <begin position="272"/>
        <end position="293"/>
    </location>
</feature>
<evidence type="ECO:0000256" key="1">
    <source>
        <dbReference type="ARBA" id="ARBA00004651"/>
    </source>
</evidence>
<sequence>MRTPKKDELKGAQRSTAKLIRRFAIRGASGFIALLVIEYFVLPELAGFRKSLHLITQANYLLVVVGIVLEALSLSAYGKLTQTLLPVRNRPSYSQILRIDLASLSVSHVLPGGTASGAGLSLRLMNSSGVSGADTGFAIATQGIGSALVLNALLWVSLIVSIPFAGFNKLYLTVALLGAVLIGVAASLIYLFTKGKRHSLEILTTVTKRLPLLRRFDFIGAFEKIGQRVTSLMADPDLLKRAAIWATLNWILDAGSLWVMLAAFGRVVNPDYLLVAYSVANVMAVLPITPSGLGVIEAFSTLLLVQFFSVPRGIAILGVITWRLFNFWVPIPVGVVSYVSLKISSGRGAADVTMELDKIDSPPELE</sequence>
<keyword evidence="3 6" id="KW-0812">Transmembrane</keyword>
<feature type="transmembrane region" description="Helical" evidence="6">
    <location>
        <begin position="242"/>
        <end position="265"/>
    </location>
</feature>
<feature type="transmembrane region" description="Helical" evidence="6">
    <location>
        <begin position="23"/>
        <end position="41"/>
    </location>
</feature>
<keyword evidence="8" id="KW-1185">Reference proteome</keyword>
<evidence type="ECO:0008006" key="9">
    <source>
        <dbReference type="Google" id="ProtNLM"/>
    </source>
</evidence>
<name>A0A1M4SG89_9ACTN</name>
<feature type="transmembrane region" description="Helical" evidence="6">
    <location>
        <begin position="170"/>
        <end position="192"/>
    </location>
</feature>
<evidence type="ECO:0000313" key="7">
    <source>
        <dbReference type="EMBL" id="SHE31209.1"/>
    </source>
</evidence>
<dbReference type="PANTHER" id="PTHR39087:SF2">
    <property type="entry name" value="UPF0104 MEMBRANE PROTEIN MJ1595"/>
    <property type="match status" value="1"/>
</dbReference>
<feature type="transmembrane region" description="Helical" evidence="6">
    <location>
        <begin position="313"/>
        <end position="339"/>
    </location>
</feature>
<evidence type="ECO:0000256" key="5">
    <source>
        <dbReference type="ARBA" id="ARBA00023136"/>
    </source>
</evidence>